<dbReference type="EMBL" id="DS113187">
    <property type="protein sequence ID" value="EAY21831.1"/>
    <property type="molecule type" value="Genomic_DNA"/>
</dbReference>
<dbReference type="Gene3D" id="1.25.10.10">
    <property type="entry name" value="Leucine-rich Repeat Variant"/>
    <property type="match status" value="1"/>
</dbReference>
<name>A2DC94_TRIV3</name>
<proteinExistence type="predicted"/>
<dbReference type="InterPro" id="IPR016024">
    <property type="entry name" value="ARM-type_fold"/>
</dbReference>
<dbReference type="RefSeq" id="XP_001582817.1">
    <property type="nucleotide sequence ID" value="XM_001582767.1"/>
</dbReference>
<reference evidence="2" key="1">
    <citation type="submission" date="2006-10" db="EMBL/GenBank/DDBJ databases">
        <authorList>
            <person name="Amadeo P."/>
            <person name="Zhao Q."/>
            <person name="Wortman J."/>
            <person name="Fraser-Liggett C."/>
            <person name="Carlton J."/>
        </authorList>
    </citation>
    <scope>NUCLEOTIDE SEQUENCE</scope>
    <source>
        <strain evidence="2">G3</strain>
    </source>
</reference>
<reference evidence="2" key="2">
    <citation type="journal article" date="2007" name="Science">
        <title>Draft genome sequence of the sexually transmitted pathogen Trichomonas vaginalis.</title>
        <authorList>
            <person name="Carlton J.M."/>
            <person name="Hirt R.P."/>
            <person name="Silva J.C."/>
            <person name="Delcher A.L."/>
            <person name="Schatz M."/>
            <person name="Zhao Q."/>
            <person name="Wortman J.R."/>
            <person name="Bidwell S.L."/>
            <person name="Alsmark U.C.M."/>
            <person name="Besteiro S."/>
            <person name="Sicheritz-Ponten T."/>
            <person name="Noel C.J."/>
            <person name="Dacks J.B."/>
            <person name="Foster P.G."/>
            <person name="Simillion C."/>
            <person name="Van de Peer Y."/>
            <person name="Miranda-Saavedra D."/>
            <person name="Barton G.J."/>
            <person name="Westrop G.D."/>
            <person name="Mueller S."/>
            <person name="Dessi D."/>
            <person name="Fiori P.L."/>
            <person name="Ren Q."/>
            <person name="Paulsen I."/>
            <person name="Zhang H."/>
            <person name="Bastida-Corcuera F.D."/>
            <person name="Simoes-Barbosa A."/>
            <person name="Brown M.T."/>
            <person name="Hayes R.D."/>
            <person name="Mukherjee M."/>
            <person name="Okumura C.Y."/>
            <person name="Schneider R."/>
            <person name="Smith A.J."/>
            <person name="Vanacova S."/>
            <person name="Villalvazo M."/>
            <person name="Haas B.J."/>
            <person name="Pertea M."/>
            <person name="Feldblyum T.V."/>
            <person name="Utterback T.R."/>
            <person name="Shu C.L."/>
            <person name="Osoegawa K."/>
            <person name="de Jong P.J."/>
            <person name="Hrdy I."/>
            <person name="Horvathova L."/>
            <person name="Zubacova Z."/>
            <person name="Dolezal P."/>
            <person name="Malik S.B."/>
            <person name="Logsdon J.M. Jr."/>
            <person name="Henze K."/>
            <person name="Gupta A."/>
            <person name="Wang C.C."/>
            <person name="Dunne R.L."/>
            <person name="Upcroft J.A."/>
            <person name="Upcroft P."/>
            <person name="White O."/>
            <person name="Salzberg S.L."/>
            <person name="Tang P."/>
            <person name="Chiu C.-H."/>
            <person name="Lee Y.-S."/>
            <person name="Embley T.M."/>
            <person name="Coombs G.H."/>
            <person name="Mottram J.C."/>
            <person name="Tachezy J."/>
            <person name="Fraser-Liggett C.M."/>
            <person name="Johnson P.J."/>
        </authorList>
    </citation>
    <scope>NUCLEOTIDE SEQUENCE [LARGE SCALE GENOMIC DNA]</scope>
    <source>
        <strain evidence="2">G3</strain>
    </source>
</reference>
<gene>
    <name evidence="2" type="ORF">TVAG_248900</name>
</gene>
<organism evidence="2 3">
    <name type="scientific">Trichomonas vaginalis (strain ATCC PRA-98 / G3)</name>
    <dbReference type="NCBI Taxonomy" id="412133"/>
    <lineage>
        <taxon>Eukaryota</taxon>
        <taxon>Metamonada</taxon>
        <taxon>Parabasalia</taxon>
        <taxon>Trichomonadida</taxon>
        <taxon>Trichomonadidae</taxon>
        <taxon>Trichomonas</taxon>
    </lineage>
</organism>
<dbReference type="InParanoid" id="A2DC94"/>
<keyword evidence="3" id="KW-1185">Reference proteome</keyword>
<evidence type="ECO:0000313" key="3">
    <source>
        <dbReference type="Proteomes" id="UP000001542"/>
    </source>
</evidence>
<protein>
    <submittedName>
        <fullName evidence="2">Uncharacterized protein</fullName>
    </submittedName>
</protein>
<feature type="region of interest" description="Disordered" evidence="1">
    <location>
        <begin position="1"/>
        <end position="31"/>
    </location>
</feature>
<dbReference type="VEuPathDB" id="TrichDB:TVAGG3_0957980"/>
<evidence type="ECO:0000256" key="1">
    <source>
        <dbReference type="SAM" id="MobiDB-lite"/>
    </source>
</evidence>
<dbReference type="AlphaFoldDB" id="A2DC94"/>
<dbReference type="InterPro" id="IPR011989">
    <property type="entry name" value="ARM-like"/>
</dbReference>
<sequence length="460" mass="53129">MNLGEYKEDELIPSTEGQDDLNSTNGEPAFDESDKSFIEERINSIRQGNLDDIIPLCDKCRCYDFSMIEEVIPIDFIDIIGKLLISSQRDNNFDNYLIYLFAAASDPYRITFNYLLTNTLINSIISIICADNSLLHYGVHAIFNIFGTDPIVLKESIINSDLFDFIYNLMQKSEDIEFLRLCLKFLKDLTKNSDKDLIQRAVDIVRLGIHSQNKECAVIFLVEIGKYSTVHEILKHFFKLDLFKDIFEIIVEFTNNAKEYDQNDENNQLITELFLSSALLPILAIFDGDDVEFSNRLINDELISIIIPILEINNNRIQCYAVDILDKCLMCNESLLANIIMKGGLDFFLENIEDLNYKPKLMIAIFVCNLICTCSNSEFSPDKYRHFLNPLFALLESRGAIEHVLNALMIIVKNIQNDFQKNEFDEYLNILEDILSDDDIDENIEWKIESLIHLIKQDDD</sequence>
<evidence type="ECO:0000313" key="2">
    <source>
        <dbReference type="EMBL" id="EAY21831.1"/>
    </source>
</evidence>
<accession>A2DC94</accession>
<feature type="compositionally biased region" description="Basic and acidic residues" evidence="1">
    <location>
        <begin position="1"/>
        <end position="10"/>
    </location>
</feature>
<dbReference type="KEGG" id="tva:5467390"/>
<dbReference type="Proteomes" id="UP000001542">
    <property type="component" value="Unassembled WGS sequence"/>
</dbReference>
<dbReference type="SMR" id="A2DC94"/>
<dbReference type="VEuPathDB" id="TrichDB:TVAG_248900"/>
<dbReference type="SUPFAM" id="SSF48371">
    <property type="entry name" value="ARM repeat"/>
    <property type="match status" value="1"/>
</dbReference>